<proteinExistence type="predicted"/>
<reference evidence="2" key="1">
    <citation type="journal article" date="2009" name="Genome Res.">
        <title>Comparative genomic analyses of the human fungal pathogens Coccidioides and their relatives.</title>
        <authorList>
            <person name="Sharpton T.J."/>
            <person name="Stajich J.E."/>
            <person name="Rounsley S.D."/>
            <person name="Gardner M.J."/>
            <person name="Wortman J.R."/>
            <person name="Jordar V.S."/>
            <person name="Maiti R."/>
            <person name="Kodira C.D."/>
            <person name="Neafsey D.E."/>
            <person name="Zeng Q."/>
            <person name="Hung C.-Y."/>
            <person name="McMahan C."/>
            <person name="Muszewska A."/>
            <person name="Grynberg M."/>
            <person name="Mandel M.A."/>
            <person name="Kellner E.M."/>
            <person name="Barker B.M."/>
            <person name="Galgiani J.N."/>
            <person name="Orbach M.J."/>
            <person name="Kirkland T.N."/>
            <person name="Cole G.T."/>
            <person name="Henn M.R."/>
            <person name="Birren B.W."/>
            <person name="Taylor J.W."/>
        </authorList>
    </citation>
    <scope>NUCLEOTIDE SEQUENCE [LARGE SCALE GENOMIC DNA]</scope>
    <source>
        <strain evidence="2">UAMH 1704</strain>
    </source>
</reference>
<dbReference type="Gene3D" id="3.40.50.150">
    <property type="entry name" value="Vaccinia Virus protein VP39"/>
    <property type="match status" value="1"/>
</dbReference>
<evidence type="ECO:0000313" key="2">
    <source>
        <dbReference type="Proteomes" id="UP000002058"/>
    </source>
</evidence>
<evidence type="ECO:0000313" key="1">
    <source>
        <dbReference type="EMBL" id="EEP82774.1"/>
    </source>
</evidence>
<dbReference type="eggNOG" id="ENOG502QY7G">
    <property type="taxonomic scope" value="Eukaryota"/>
</dbReference>
<gene>
    <name evidence="1" type="ORF">UREG_07639</name>
</gene>
<dbReference type="KEGG" id="ure:UREG_07639"/>
<keyword evidence="2" id="KW-1185">Reference proteome</keyword>
<dbReference type="SUPFAM" id="SSF53335">
    <property type="entry name" value="S-adenosyl-L-methionine-dependent methyltransferases"/>
    <property type="match status" value="1"/>
</dbReference>
<sequence>MRRCLSWKPTPIGWTSVRRYSCSPGLSAPARDSHSIHIASEQLCGQKPRDTRRENCRVLTAFLDDILERLAPSFSSNGPIDIIDLYPGTGLFSTKINTLLSPRRHILLEPHEKTYLPHLKPLLERSSRYTLLPWDPLDENSINKLFSPEHLPEQLQRDLGPKGACQANPSLLVLANLTRHRRNYATRSITFFRHLETCLDQTLFHQFGLVRMITMFAEKDARTLLPRALFNRRRWAVLSEAVGSELVQLTGDTLESNNAAIKGGPCWEQSVEETAARAKAAGILTASSRQPEPIEKAPAPLMIRKRPITVYDRPKQDWHDKYLEYYEEWRQHKEANPKSTRVPDPEKAKRFTLYRKRLFLENRQVPIIEQAASKNLAIDSIRSQLRTIMDNGRPYPARTTALVSQLDALVSERQELYSQLTPLAQSHAIQRYQESQNLTNPNRTARLLFWDRRPYEPLRVQPTEFHPQTPCALLDFHPNPSSPMLHTLQQHIAAHKPRDAYLNIITVFQHLLRAISRGTAKAVDRTLLRPFFPGRSVPELVRAIPSLRRFAIVNASYCGERLPENLQLEYGEDCLSETLVRVLPAEVLWDIALEWDRWPMKPVDARDLWKLVGGHRLNELESTFTSGRA</sequence>
<protein>
    <submittedName>
        <fullName evidence="1">Uncharacterized protein</fullName>
    </submittedName>
</protein>
<name>C4JZN8_UNCRE</name>
<accession>C4JZN8</accession>
<dbReference type="OMA" id="VDILDLW"/>
<dbReference type="EMBL" id="CH476619">
    <property type="protein sequence ID" value="EEP82774.1"/>
    <property type="molecule type" value="Genomic_DNA"/>
</dbReference>
<dbReference type="InterPro" id="IPR029063">
    <property type="entry name" value="SAM-dependent_MTases_sf"/>
</dbReference>
<dbReference type="VEuPathDB" id="FungiDB:UREG_07639"/>
<dbReference type="RefSeq" id="XP_002582866.1">
    <property type="nucleotide sequence ID" value="XM_002582820.1"/>
</dbReference>
<organism evidence="1 2">
    <name type="scientific">Uncinocarpus reesii (strain UAMH 1704)</name>
    <dbReference type="NCBI Taxonomy" id="336963"/>
    <lineage>
        <taxon>Eukaryota</taxon>
        <taxon>Fungi</taxon>
        <taxon>Dikarya</taxon>
        <taxon>Ascomycota</taxon>
        <taxon>Pezizomycotina</taxon>
        <taxon>Eurotiomycetes</taxon>
        <taxon>Eurotiomycetidae</taxon>
        <taxon>Onygenales</taxon>
        <taxon>Onygenaceae</taxon>
        <taxon>Uncinocarpus</taxon>
    </lineage>
</organism>
<dbReference type="Proteomes" id="UP000002058">
    <property type="component" value="Unassembled WGS sequence"/>
</dbReference>
<dbReference type="HOGENOM" id="CLU_030043_0_0_1"/>
<dbReference type="AlphaFoldDB" id="C4JZN8"/>
<dbReference type="InParanoid" id="C4JZN8"/>
<dbReference type="GeneID" id="8440586"/>
<dbReference type="OrthoDB" id="16079at2759"/>